<comment type="caution">
    <text evidence="2">The sequence shown here is derived from an EMBL/GenBank/DDBJ whole genome shotgun (WGS) entry which is preliminary data.</text>
</comment>
<feature type="compositionally biased region" description="Polar residues" evidence="1">
    <location>
        <begin position="542"/>
        <end position="574"/>
    </location>
</feature>
<reference evidence="2 3" key="1">
    <citation type="journal article" date="2011" name="PLoS Pathog.">
        <title>Endophytic Life Strategies Decoded by Genome and Transcriptome Analyses of the Mutualistic Root Symbiont Piriformospora indica.</title>
        <authorList>
            <person name="Zuccaro A."/>
            <person name="Lahrmann U."/>
            <person name="Guldener U."/>
            <person name="Langen G."/>
            <person name="Pfiffi S."/>
            <person name="Biedenkopf D."/>
            <person name="Wong P."/>
            <person name="Samans B."/>
            <person name="Grimm C."/>
            <person name="Basiewicz M."/>
            <person name="Murat C."/>
            <person name="Martin F."/>
            <person name="Kogel K.H."/>
        </authorList>
    </citation>
    <scope>NUCLEOTIDE SEQUENCE [LARGE SCALE GENOMIC DNA]</scope>
    <source>
        <strain evidence="2 3">DSM 11827</strain>
    </source>
</reference>
<feature type="region of interest" description="Disordered" evidence="1">
    <location>
        <begin position="466"/>
        <end position="505"/>
    </location>
</feature>
<feature type="compositionally biased region" description="Polar residues" evidence="1">
    <location>
        <begin position="429"/>
        <end position="451"/>
    </location>
</feature>
<feature type="region of interest" description="Disordered" evidence="1">
    <location>
        <begin position="597"/>
        <end position="725"/>
    </location>
</feature>
<feature type="region of interest" description="Disordered" evidence="1">
    <location>
        <begin position="1018"/>
        <end position="1043"/>
    </location>
</feature>
<protein>
    <submittedName>
        <fullName evidence="2">Uncharacterized protein</fullName>
    </submittedName>
</protein>
<feature type="compositionally biased region" description="Low complexity" evidence="1">
    <location>
        <begin position="656"/>
        <end position="682"/>
    </location>
</feature>
<dbReference type="Proteomes" id="UP000007148">
    <property type="component" value="Unassembled WGS sequence"/>
</dbReference>
<keyword evidence="3" id="KW-1185">Reference proteome</keyword>
<feature type="compositionally biased region" description="Polar residues" evidence="1">
    <location>
        <begin position="466"/>
        <end position="479"/>
    </location>
</feature>
<proteinExistence type="predicted"/>
<feature type="region of interest" description="Disordered" evidence="1">
    <location>
        <begin position="371"/>
        <end position="452"/>
    </location>
</feature>
<evidence type="ECO:0000313" key="3">
    <source>
        <dbReference type="Proteomes" id="UP000007148"/>
    </source>
</evidence>
<evidence type="ECO:0000256" key="1">
    <source>
        <dbReference type="SAM" id="MobiDB-lite"/>
    </source>
</evidence>
<accession>G4TPB2</accession>
<dbReference type="AlphaFoldDB" id="G4TPB2"/>
<dbReference type="OrthoDB" id="3268276at2759"/>
<gene>
    <name evidence="2" type="ORF">PIIN_07109</name>
</gene>
<dbReference type="InParanoid" id="G4TPB2"/>
<sequence>MDVYKSLTGKTAISLDWNLMERAATELQRTPEGRLFLNGLAVYPPTFTGAYAEYPLFEHLIVFLYLRHFVPLEFGSKWTAFGTTKLNKIRMTSLGEAIDVILFHKMLPDSSDVPHQLSFIQLCNDKNWGFADDRILLQRMWFIRAYLIYNDGISAFEDICWFDYRLTIVIYCWVRHNRRYQKCANEYCECSDFVANYGIRRREFARIYKLLDKLLEPVIMYTRSNKSAWPLETGDAPLSRAVHVGLYVRFHKEWPLWFTSRLMDPENGLTNASTLDTSGSNTLTNIRAEESSIVQLPVQEPSDSITPDVESSQTVSIVNAGLAPATNHFTVITEHNAPLDLAEARADRNLTFEQSGLDWLAKEKVESEAIRSASSASTSKEAEKAPVIQPTRGEVPNPAMSIVDGQLSQLRPHNQRRSRESRKTVELLNKNSETQQPERMQNPESGQSQNPIAIPASRVTIIDLTSSPPESSLRTSTVHPQHREPKAVSRKRTREEVPASAKESGTAANIVEPKLFSLGAPPTKRMKMDTSVLPLKNPAIGPTSTPTSHSLTKATDGEVQSLQPTPATQAASSTETIEQAALASVVTAFKRLVEVTDEDAVSTAGTSTSSKSKSSSNTHSSPGAKSSSGKKLVLGRLKKDKHPTTPTKPALHHMQSDSVSSVWSESLRLPNPSPTSSRSSSTIREVTSITKPHHSKTASLPEMPMGMAQSTQLPAPESTDPVSPELDQNDAKLWDVIKTVVPTPAIYVHCPRPNVQLLSSAHEARRLVCLLIGLGIPLDWASVDPLGYGIMIRSEAVASLLSVIRQDSFNTLRSAGVSLSLTLPPQEQLINSITQSKPITLETLGNHETLVSITDTRADRRLRDHAAEHSRLAGLVRQVSGSLHSLEQPTSLDVYQSGDRIFLTLDEVSSNSITDVAVSDLHQLGLAVYRGKNLLTSPATEMTPVASLETQAGANPVFDWRALRTEVLKMKLPWETDGDNEHIPSPYQRWIRGMASFRWSASSSTYSTMATAGLRWSPASFSDSEEEEENVVSTGSSGISGNA</sequence>
<organism evidence="2 3">
    <name type="scientific">Serendipita indica (strain DSM 11827)</name>
    <name type="common">Root endophyte fungus</name>
    <name type="synonym">Piriformospora indica</name>
    <dbReference type="NCBI Taxonomy" id="1109443"/>
    <lineage>
        <taxon>Eukaryota</taxon>
        <taxon>Fungi</taxon>
        <taxon>Dikarya</taxon>
        <taxon>Basidiomycota</taxon>
        <taxon>Agaricomycotina</taxon>
        <taxon>Agaricomycetes</taxon>
        <taxon>Sebacinales</taxon>
        <taxon>Serendipitaceae</taxon>
        <taxon>Serendipita</taxon>
    </lineage>
</organism>
<evidence type="ECO:0000313" key="2">
    <source>
        <dbReference type="EMBL" id="CCA73155.1"/>
    </source>
</evidence>
<feature type="region of interest" description="Disordered" evidence="1">
    <location>
        <begin position="538"/>
        <end position="574"/>
    </location>
</feature>
<feature type="compositionally biased region" description="Low complexity" evidence="1">
    <location>
        <begin position="602"/>
        <end position="631"/>
    </location>
</feature>
<feature type="compositionally biased region" description="Basic and acidic residues" evidence="1">
    <location>
        <begin position="481"/>
        <end position="497"/>
    </location>
</feature>
<name>G4TPB2_SERID</name>
<dbReference type="HOGENOM" id="CLU_292234_0_0_1"/>
<dbReference type="EMBL" id="CAFZ01000205">
    <property type="protein sequence ID" value="CCA73155.1"/>
    <property type="molecule type" value="Genomic_DNA"/>
</dbReference>